<feature type="coiled-coil region" evidence="1">
    <location>
        <begin position="332"/>
        <end position="450"/>
    </location>
</feature>
<feature type="coiled-coil region" evidence="1">
    <location>
        <begin position="28"/>
        <end position="157"/>
    </location>
</feature>
<dbReference type="Gene3D" id="1.10.287.1490">
    <property type="match status" value="1"/>
</dbReference>
<reference evidence="3 4" key="1">
    <citation type="submission" date="2024-04" db="EMBL/GenBank/DDBJ databases">
        <title>Tritrichomonas musculus Genome.</title>
        <authorList>
            <person name="Alves-Ferreira E."/>
            <person name="Grigg M."/>
            <person name="Lorenzi H."/>
            <person name="Galac M."/>
        </authorList>
    </citation>
    <scope>NUCLEOTIDE SEQUENCE [LARGE SCALE GENOMIC DNA]</scope>
    <source>
        <strain evidence="3 4">EAF2021</strain>
    </source>
</reference>
<evidence type="ECO:0000313" key="3">
    <source>
        <dbReference type="EMBL" id="KAK8885364.1"/>
    </source>
</evidence>
<evidence type="ECO:0000313" key="4">
    <source>
        <dbReference type="Proteomes" id="UP001470230"/>
    </source>
</evidence>
<gene>
    <name evidence="3" type="ORF">M9Y10_040811</name>
</gene>
<dbReference type="EMBL" id="JAPFFF010000007">
    <property type="protein sequence ID" value="KAK8885364.1"/>
    <property type="molecule type" value="Genomic_DNA"/>
</dbReference>
<organism evidence="3 4">
    <name type="scientific">Tritrichomonas musculus</name>
    <dbReference type="NCBI Taxonomy" id="1915356"/>
    <lineage>
        <taxon>Eukaryota</taxon>
        <taxon>Metamonada</taxon>
        <taxon>Parabasalia</taxon>
        <taxon>Tritrichomonadida</taxon>
        <taxon>Tritrichomonadidae</taxon>
        <taxon>Tritrichomonas</taxon>
    </lineage>
</organism>
<feature type="coiled-coil region" evidence="1">
    <location>
        <begin position="215"/>
        <end position="281"/>
    </location>
</feature>
<keyword evidence="4" id="KW-1185">Reference proteome</keyword>
<accession>A0ABR2K2R5</accession>
<feature type="coiled-coil region" evidence="1">
    <location>
        <begin position="607"/>
        <end position="641"/>
    </location>
</feature>
<evidence type="ECO:0000256" key="2">
    <source>
        <dbReference type="SAM" id="MobiDB-lite"/>
    </source>
</evidence>
<sequence>MLESSTSLTDSGERNPSKISPSNYQEENSRLLKANIELNNQLSNIRSQYDQALQLTSQVENITSTNRKYAKEVSELKAEKDDYQRRLQIALQNNQELNQKLRSARTNDDPPIQQRRYQMQPHNPVSDQVISNLKQQLEKALSENDKLTQELHRINIQTESIYQASSQYFHTIIDSPQALINSFSNNFEKQSMKDKKLQSQIKQLYKKLRKKQSIIDSQMMNYDELQKSINMIQNEKSDKHMELTIQINDLMNRNNQLSSQIDDLSKKNMELNEEITKKNAQIKYNIVENDDSKAKEIRRLTAESDTFKTAYEKEHQRYKTMKKKFVSVSCNYQSLAAQCTAYEEDIKNLENKKAELKRITIENSEQFRAFEFKIKDQETETLRAKDEIALHIKEEEKLKDEISQLKNKIKGMEREFKELNSEKDGIISEKMKLENQIQAYETKLQVSNELQMQKEKQLKEALQPTDPNTLIPSSLLNSPDFPNDLQSTLGEIARNTALHISIRIQSIFSTIAKWYRTYRDDYEQKIIDEKQKFNALRVQVDTLIDFLKRMMPSLKINFDLLLTDEQTRSILADCINNLREVQQIKPQIDELKEILNIHKIEDGKTAVIQMRKSFAELNKRIKVLKDQKKKLKKALKFKINEYESIIDDFNKKNVSMKGKCDEYSDKIYDLQKQIVIIEDQHKQDIETIRNEYDQKITQLNSDINTLTLLAQNNDSLKEEIAKLTKKKERLESQIKIILSQKEEEEKKYKARIKQEKERFDNFTEQSKKQIIEGQNSIRQLNETIIKIRTENESLSSRNNELNLRIQKMDTRVAVIQSEYERDKKQIESQNNAKLLFAENEYKSRIDDKQRQIDVIKQRMVDSISRLFAQQLDGLKVDESNIEGALQVVRKKTDDLLSRELRLRTILGIDSRQSIEEVVSLLANRKRRRNSVYY</sequence>
<protein>
    <submittedName>
        <fullName evidence="3">Uncharacterized protein</fullName>
    </submittedName>
</protein>
<feature type="coiled-coil region" evidence="1">
    <location>
        <begin position="706"/>
        <end position="811"/>
    </location>
</feature>
<feature type="compositionally biased region" description="Polar residues" evidence="2">
    <location>
        <begin position="17"/>
        <end position="26"/>
    </location>
</feature>
<feature type="region of interest" description="Disordered" evidence="2">
    <location>
        <begin position="1"/>
        <end position="26"/>
    </location>
</feature>
<evidence type="ECO:0000256" key="1">
    <source>
        <dbReference type="SAM" id="Coils"/>
    </source>
</evidence>
<feature type="compositionally biased region" description="Polar residues" evidence="2">
    <location>
        <begin position="1"/>
        <end position="10"/>
    </location>
</feature>
<keyword evidence="1" id="KW-0175">Coiled coil</keyword>
<dbReference type="Proteomes" id="UP001470230">
    <property type="component" value="Unassembled WGS sequence"/>
</dbReference>
<comment type="caution">
    <text evidence="3">The sequence shown here is derived from an EMBL/GenBank/DDBJ whole genome shotgun (WGS) entry which is preliminary data.</text>
</comment>
<name>A0ABR2K2R5_9EUKA</name>
<proteinExistence type="predicted"/>